<proteinExistence type="inferred from homology"/>
<dbReference type="PANTHER" id="PTHR33175">
    <property type="entry name" value="DNA-BINDING PROTEIN HU"/>
    <property type="match status" value="1"/>
</dbReference>
<sequence>MNKIEFAKRIATRLSISQREALTFIGTYENILADALIDEGMMVSQGFGTFTLWSQSERPGRNPKTGIPVTIPSRNSVKFKPGKGLLEYLNSKGKRKD</sequence>
<dbReference type="SMART" id="SM00411">
    <property type="entry name" value="BHL"/>
    <property type="match status" value="1"/>
</dbReference>
<comment type="caution">
    <text evidence="6">The sequence shown here is derived from an EMBL/GenBank/DDBJ whole genome shotgun (WGS) entry which is preliminary data.</text>
</comment>
<dbReference type="GO" id="GO:0030527">
    <property type="term" value="F:structural constituent of chromatin"/>
    <property type="evidence" value="ECO:0007669"/>
    <property type="project" value="InterPro"/>
</dbReference>
<organism evidence="6 7">
    <name type="scientific">Parabacteroides goldsteinii DSM 19448 = WAL 12034</name>
    <dbReference type="NCBI Taxonomy" id="927665"/>
    <lineage>
        <taxon>Bacteria</taxon>
        <taxon>Pseudomonadati</taxon>
        <taxon>Bacteroidota</taxon>
        <taxon>Bacteroidia</taxon>
        <taxon>Bacteroidales</taxon>
        <taxon>Tannerellaceae</taxon>
        <taxon>Parabacteroides</taxon>
    </lineage>
</organism>
<dbReference type="EMBL" id="AQHV01000020">
    <property type="protein sequence ID" value="KKB49130.1"/>
    <property type="molecule type" value="Genomic_DNA"/>
</dbReference>
<evidence type="ECO:0000313" key="6">
    <source>
        <dbReference type="EMBL" id="KKB49130.1"/>
    </source>
</evidence>
<evidence type="ECO:0000256" key="2">
    <source>
        <dbReference type="ARBA" id="ARBA00023067"/>
    </source>
</evidence>
<evidence type="ECO:0000313" key="7">
    <source>
        <dbReference type="Proteomes" id="UP000033047"/>
    </source>
</evidence>
<feature type="region of interest" description="Disordered" evidence="5">
    <location>
        <begin position="54"/>
        <end position="73"/>
    </location>
</feature>
<evidence type="ECO:0000256" key="5">
    <source>
        <dbReference type="SAM" id="MobiDB-lite"/>
    </source>
</evidence>
<evidence type="ECO:0000256" key="1">
    <source>
        <dbReference type="ARBA" id="ARBA00010529"/>
    </source>
</evidence>
<dbReference type="Proteomes" id="UP000033047">
    <property type="component" value="Unassembled WGS sequence"/>
</dbReference>
<dbReference type="HOGENOM" id="CLU_105066_3_3_10"/>
<comment type="similarity">
    <text evidence="1 4">Belongs to the bacterial histone-like protein family.</text>
</comment>
<dbReference type="PANTHER" id="PTHR33175:SF3">
    <property type="entry name" value="DNA-BINDING PROTEIN HU-BETA"/>
    <property type="match status" value="1"/>
</dbReference>
<accession>A0A0F5IV66</accession>
<dbReference type="InterPro" id="IPR000119">
    <property type="entry name" value="Hist_DNA-bd"/>
</dbReference>
<evidence type="ECO:0000256" key="4">
    <source>
        <dbReference type="RuleBase" id="RU003939"/>
    </source>
</evidence>
<dbReference type="PRINTS" id="PR01727">
    <property type="entry name" value="DNABINDINGHU"/>
</dbReference>
<name>A0A0F5IV66_9BACT</name>
<evidence type="ECO:0000256" key="3">
    <source>
        <dbReference type="ARBA" id="ARBA00023125"/>
    </source>
</evidence>
<dbReference type="GO" id="GO:0005829">
    <property type="term" value="C:cytosol"/>
    <property type="evidence" value="ECO:0007669"/>
    <property type="project" value="TreeGrafter"/>
</dbReference>
<dbReference type="CDD" id="cd13832">
    <property type="entry name" value="IHF"/>
    <property type="match status" value="1"/>
</dbReference>
<dbReference type="GO" id="GO:0030261">
    <property type="term" value="P:chromosome condensation"/>
    <property type="evidence" value="ECO:0007669"/>
    <property type="project" value="UniProtKB-KW"/>
</dbReference>
<dbReference type="Pfam" id="PF00216">
    <property type="entry name" value="Bac_DNA_binding"/>
    <property type="match status" value="1"/>
</dbReference>
<evidence type="ECO:0008006" key="8">
    <source>
        <dbReference type="Google" id="ProtNLM"/>
    </source>
</evidence>
<gene>
    <name evidence="6" type="ORF">HMPREF1535_03756</name>
</gene>
<dbReference type="RefSeq" id="WP_046147085.1">
    <property type="nucleotide sequence ID" value="NZ_KQ033913.1"/>
</dbReference>
<dbReference type="GO" id="GO:0003677">
    <property type="term" value="F:DNA binding"/>
    <property type="evidence" value="ECO:0007669"/>
    <property type="project" value="UniProtKB-KW"/>
</dbReference>
<dbReference type="InterPro" id="IPR010992">
    <property type="entry name" value="IHF-like_DNA-bd_dom_sf"/>
</dbReference>
<dbReference type="SUPFAM" id="SSF47729">
    <property type="entry name" value="IHF-like DNA-binding proteins"/>
    <property type="match status" value="1"/>
</dbReference>
<dbReference type="Gene3D" id="4.10.520.10">
    <property type="entry name" value="IHF-like DNA-binding proteins"/>
    <property type="match status" value="1"/>
</dbReference>
<keyword evidence="3" id="KW-0238">DNA-binding</keyword>
<reference evidence="6 7" key="1">
    <citation type="submission" date="2013-04" db="EMBL/GenBank/DDBJ databases">
        <title>The Genome Sequence of Parabacteroides goldsteinii DSM 19448.</title>
        <authorList>
            <consortium name="The Broad Institute Genomics Platform"/>
            <person name="Earl A."/>
            <person name="Ward D."/>
            <person name="Feldgarden M."/>
            <person name="Gevers D."/>
            <person name="Martens E."/>
            <person name="Sakamoto M."/>
            <person name="Benno Y."/>
            <person name="Song Y."/>
            <person name="Liu C."/>
            <person name="Lee J."/>
            <person name="Bolanos M."/>
            <person name="Vaisanen M.L."/>
            <person name="Finegold S.M."/>
            <person name="Walker B."/>
            <person name="Young S."/>
            <person name="Zeng Q."/>
            <person name="Gargeya S."/>
            <person name="Fitzgerald M."/>
            <person name="Haas B."/>
            <person name="Abouelleil A."/>
            <person name="Allen A.W."/>
            <person name="Alvarado L."/>
            <person name="Arachchi H.M."/>
            <person name="Berlin A.M."/>
            <person name="Chapman S.B."/>
            <person name="Gainer-Dewar J."/>
            <person name="Goldberg J."/>
            <person name="Griggs A."/>
            <person name="Gujja S."/>
            <person name="Hansen M."/>
            <person name="Howarth C."/>
            <person name="Imamovic A."/>
            <person name="Ireland A."/>
            <person name="Larimer J."/>
            <person name="McCowan C."/>
            <person name="Murphy C."/>
            <person name="Pearson M."/>
            <person name="Poon T.W."/>
            <person name="Priest M."/>
            <person name="Roberts A."/>
            <person name="Saif S."/>
            <person name="Shea T."/>
            <person name="Sisk P."/>
            <person name="Sykes S."/>
            <person name="Wortman J."/>
            <person name="Nusbaum C."/>
            <person name="Birren B."/>
        </authorList>
    </citation>
    <scope>NUCLEOTIDE SEQUENCE [LARGE SCALE GENOMIC DNA]</scope>
    <source>
        <strain evidence="6 7">DSM 19448</strain>
    </source>
</reference>
<protein>
    <recommendedName>
        <fullName evidence="8">HU family DNA-binding protein</fullName>
    </recommendedName>
</protein>
<keyword evidence="2" id="KW-0226">DNA condensation</keyword>
<dbReference type="PROSITE" id="PS00045">
    <property type="entry name" value="HISTONE_LIKE"/>
    <property type="match status" value="1"/>
</dbReference>
<dbReference type="PATRIC" id="fig|927665.4.peg.3863"/>
<dbReference type="InterPro" id="IPR020816">
    <property type="entry name" value="Histone-like_DNA-bd_CS"/>
</dbReference>
<dbReference type="GeneID" id="69980288"/>
<dbReference type="AlphaFoldDB" id="A0A0F5IV66"/>